<evidence type="ECO:0000256" key="4">
    <source>
        <dbReference type="ARBA" id="ARBA00023125"/>
    </source>
</evidence>
<dbReference type="InterPro" id="IPR051089">
    <property type="entry name" value="prtT"/>
</dbReference>
<gene>
    <name evidence="9" type="ORF">ASPWEDRAFT_174836</name>
</gene>
<proteinExistence type="predicted"/>
<keyword evidence="6" id="KW-0539">Nucleus</keyword>
<dbReference type="VEuPathDB" id="FungiDB:ASPWEDRAFT_174836"/>
<feature type="region of interest" description="Disordered" evidence="7">
    <location>
        <begin position="39"/>
        <end position="62"/>
    </location>
</feature>
<dbReference type="RefSeq" id="XP_040687106.1">
    <property type="nucleotide sequence ID" value="XM_040831279.1"/>
</dbReference>
<evidence type="ECO:0000259" key="8">
    <source>
        <dbReference type="Pfam" id="PF04082"/>
    </source>
</evidence>
<sequence length="552" mass="62737">MVKNALFRKFGNDSDRADVMHARMMNLEEMVGGLVDRLSDQPQHRLPDTPPALTAPSALRESSITNQDPLTQGLITFTEAEILCQTYRQMSEKHFPCVILPQRLGVVELQQERPMLLQAILVVASWQKRTLQIALEKFYLKDLGTRFFNGERNLDILQGLLVYLAWYHFNVTESSQYQAYRLASLCVTMIFDLGLNRKPLRGTTQHDLILNSKPESEHVAHQTPGFWSHEARRALVGAYILSTLCSLMCRKQSPLAFSTYLEQCATSIREDAEVSSDKALVYFVQILRIVNEVYNIFDYGDPDHSLSMSDDKVQMVVRALDGQLTSWRASLLPELSQHAQLNTWGDLVGAYAHEIGLHGNLRNPPFSATRVAIMFDCLAYVEKYMKRTVALPFVEMQTWTAFDWRQLTYMIMLASKISLTIDVVACDNESTARIAQLDSYLGQLYTRTQELFSMTSTPQGQTHYFQSLLNQWKSVRIWYQTVLQRRTASHCNNQPSRIISEDQFVSSDDSSNAMQSAPMPSLGSLDSWPDDNFGLLPISAADFMILDSLGYS</sequence>
<dbReference type="PANTHER" id="PTHR31845:SF10">
    <property type="entry name" value="ZN(II)2CYS6 TRANSCRIPTION FACTOR (EUROFUNG)"/>
    <property type="match status" value="1"/>
</dbReference>
<dbReference type="PANTHER" id="PTHR31845">
    <property type="entry name" value="FINGER DOMAIN PROTEIN, PUTATIVE-RELATED"/>
    <property type="match status" value="1"/>
</dbReference>
<evidence type="ECO:0000256" key="2">
    <source>
        <dbReference type="ARBA" id="ARBA00022833"/>
    </source>
</evidence>
<keyword evidence="2" id="KW-0862">Zinc</keyword>
<accession>A0A1L9RES6</accession>
<feature type="domain" description="Xylanolytic transcriptional activator regulatory" evidence="8">
    <location>
        <begin position="139"/>
        <end position="263"/>
    </location>
</feature>
<keyword evidence="5" id="KW-0804">Transcription</keyword>
<dbReference type="GO" id="GO:0006351">
    <property type="term" value="P:DNA-templated transcription"/>
    <property type="evidence" value="ECO:0007669"/>
    <property type="project" value="InterPro"/>
</dbReference>
<dbReference type="Pfam" id="PF04082">
    <property type="entry name" value="Fungal_trans"/>
    <property type="match status" value="1"/>
</dbReference>
<keyword evidence="3" id="KW-0805">Transcription regulation</keyword>
<evidence type="ECO:0000256" key="3">
    <source>
        <dbReference type="ARBA" id="ARBA00023015"/>
    </source>
</evidence>
<dbReference type="STRING" id="1073089.A0A1L9RES6"/>
<evidence type="ECO:0000256" key="5">
    <source>
        <dbReference type="ARBA" id="ARBA00023163"/>
    </source>
</evidence>
<keyword evidence="10" id="KW-1185">Reference proteome</keyword>
<keyword evidence="4" id="KW-0238">DNA-binding</keyword>
<evidence type="ECO:0000313" key="9">
    <source>
        <dbReference type="EMBL" id="OJJ33429.1"/>
    </source>
</evidence>
<dbReference type="CDD" id="cd12148">
    <property type="entry name" value="fungal_TF_MHR"/>
    <property type="match status" value="1"/>
</dbReference>
<dbReference type="GO" id="GO:0008270">
    <property type="term" value="F:zinc ion binding"/>
    <property type="evidence" value="ECO:0007669"/>
    <property type="project" value="InterPro"/>
</dbReference>
<comment type="subcellular location">
    <subcellularLocation>
        <location evidence="1">Nucleus</location>
    </subcellularLocation>
</comment>
<organism evidence="9 10">
    <name type="scientific">Aspergillus wentii DTO 134E9</name>
    <dbReference type="NCBI Taxonomy" id="1073089"/>
    <lineage>
        <taxon>Eukaryota</taxon>
        <taxon>Fungi</taxon>
        <taxon>Dikarya</taxon>
        <taxon>Ascomycota</taxon>
        <taxon>Pezizomycotina</taxon>
        <taxon>Eurotiomycetes</taxon>
        <taxon>Eurotiomycetidae</taxon>
        <taxon>Eurotiales</taxon>
        <taxon>Aspergillaceae</taxon>
        <taxon>Aspergillus</taxon>
        <taxon>Aspergillus subgen. Cremei</taxon>
    </lineage>
</organism>
<dbReference type="Proteomes" id="UP000184383">
    <property type="component" value="Unassembled WGS sequence"/>
</dbReference>
<dbReference type="GeneID" id="63747127"/>
<dbReference type="AlphaFoldDB" id="A0A1L9RES6"/>
<evidence type="ECO:0000256" key="6">
    <source>
        <dbReference type="ARBA" id="ARBA00023242"/>
    </source>
</evidence>
<dbReference type="GO" id="GO:0000976">
    <property type="term" value="F:transcription cis-regulatory region binding"/>
    <property type="evidence" value="ECO:0007669"/>
    <property type="project" value="TreeGrafter"/>
</dbReference>
<dbReference type="OrthoDB" id="5226580at2759"/>
<evidence type="ECO:0000256" key="7">
    <source>
        <dbReference type="SAM" id="MobiDB-lite"/>
    </source>
</evidence>
<evidence type="ECO:0000313" key="10">
    <source>
        <dbReference type="Proteomes" id="UP000184383"/>
    </source>
</evidence>
<evidence type="ECO:0000256" key="1">
    <source>
        <dbReference type="ARBA" id="ARBA00004123"/>
    </source>
</evidence>
<dbReference type="EMBL" id="KV878214">
    <property type="protein sequence ID" value="OJJ33429.1"/>
    <property type="molecule type" value="Genomic_DNA"/>
</dbReference>
<reference evidence="10" key="1">
    <citation type="journal article" date="2017" name="Genome Biol.">
        <title>Comparative genomics reveals high biological diversity and specific adaptations in the industrially and medically important fungal genus Aspergillus.</title>
        <authorList>
            <person name="de Vries R.P."/>
            <person name="Riley R."/>
            <person name="Wiebenga A."/>
            <person name="Aguilar-Osorio G."/>
            <person name="Amillis S."/>
            <person name="Uchima C.A."/>
            <person name="Anderluh G."/>
            <person name="Asadollahi M."/>
            <person name="Askin M."/>
            <person name="Barry K."/>
            <person name="Battaglia E."/>
            <person name="Bayram O."/>
            <person name="Benocci T."/>
            <person name="Braus-Stromeyer S.A."/>
            <person name="Caldana C."/>
            <person name="Canovas D."/>
            <person name="Cerqueira G.C."/>
            <person name="Chen F."/>
            <person name="Chen W."/>
            <person name="Choi C."/>
            <person name="Clum A."/>
            <person name="Dos Santos R.A."/>
            <person name="Damasio A.R."/>
            <person name="Diallinas G."/>
            <person name="Emri T."/>
            <person name="Fekete E."/>
            <person name="Flipphi M."/>
            <person name="Freyberg S."/>
            <person name="Gallo A."/>
            <person name="Gournas C."/>
            <person name="Habgood R."/>
            <person name="Hainaut M."/>
            <person name="Harispe M.L."/>
            <person name="Henrissat B."/>
            <person name="Hilden K.S."/>
            <person name="Hope R."/>
            <person name="Hossain A."/>
            <person name="Karabika E."/>
            <person name="Karaffa L."/>
            <person name="Karanyi Z."/>
            <person name="Krasevec N."/>
            <person name="Kuo A."/>
            <person name="Kusch H."/>
            <person name="LaButti K."/>
            <person name="Lagendijk E.L."/>
            <person name="Lapidus A."/>
            <person name="Levasseur A."/>
            <person name="Lindquist E."/>
            <person name="Lipzen A."/>
            <person name="Logrieco A.F."/>
            <person name="MacCabe A."/>
            <person name="Maekelae M.R."/>
            <person name="Malavazi I."/>
            <person name="Melin P."/>
            <person name="Meyer V."/>
            <person name="Mielnichuk N."/>
            <person name="Miskei M."/>
            <person name="Molnar A.P."/>
            <person name="Mule G."/>
            <person name="Ngan C.Y."/>
            <person name="Orejas M."/>
            <person name="Orosz E."/>
            <person name="Ouedraogo J.P."/>
            <person name="Overkamp K.M."/>
            <person name="Park H.-S."/>
            <person name="Perrone G."/>
            <person name="Piumi F."/>
            <person name="Punt P.J."/>
            <person name="Ram A.F."/>
            <person name="Ramon A."/>
            <person name="Rauscher S."/>
            <person name="Record E."/>
            <person name="Riano-Pachon D.M."/>
            <person name="Robert V."/>
            <person name="Roehrig J."/>
            <person name="Ruller R."/>
            <person name="Salamov A."/>
            <person name="Salih N.S."/>
            <person name="Samson R.A."/>
            <person name="Sandor E."/>
            <person name="Sanguinetti M."/>
            <person name="Schuetze T."/>
            <person name="Sepcic K."/>
            <person name="Shelest E."/>
            <person name="Sherlock G."/>
            <person name="Sophianopoulou V."/>
            <person name="Squina F.M."/>
            <person name="Sun H."/>
            <person name="Susca A."/>
            <person name="Todd R.B."/>
            <person name="Tsang A."/>
            <person name="Unkles S.E."/>
            <person name="van de Wiele N."/>
            <person name="van Rossen-Uffink D."/>
            <person name="Oliveira J.V."/>
            <person name="Vesth T.C."/>
            <person name="Visser J."/>
            <person name="Yu J.-H."/>
            <person name="Zhou M."/>
            <person name="Andersen M.R."/>
            <person name="Archer D.B."/>
            <person name="Baker S.E."/>
            <person name="Benoit I."/>
            <person name="Brakhage A.A."/>
            <person name="Braus G.H."/>
            <person name="Fischer R."/>
            <person name="Frisvad J.C."/>
            <person name="Goldman G.H."/>
            <person name="Houbraken J."/>
            <person name="Oakley B."/>
            <person name="Pocsi I."/>
            <person name="Scazzocchio C."/>
            <person name="Seiboth B."/>
            <person name="vanKuyk P.A."/>
            <person name="Wortman J."/>
            <person name="Dyer P.S."/>
            <person name="Grigoriev I.V."/>
        </authorList>
    </citation>
    <scope>NUCLEOTIDE SEQUENCE [LARGE SCALE GENOMIC DNA]</scope>
    <source>
        <strain evidence="10">DTO 134E9</strain>
    </source>
</reference>
<protein>
    <recommendedName>
        <fullName evidence="8">Xylanolytic transcriptional activator regulatory domain-containing protein</fullName>
    </recommendedName>
</protein>
<name>A0A1L9RES6_ASPWE</name>
<dbReference type="GO" id="GO:0000981">
    <property type="term" value="F:DNA-binding transcription factor activity, RNA polymerase II-specific"/>
    <property type="evidence" value="ECO:0007669"/>
    <property type="project" value="TreeGrafter"/>
</dbReference>
<dbReference type="InterPro" id="IPR007219">
    <property type="entry name" value="XnlR_reg_dom"/>
</dbReference>
<dbReference type="GO" id="GO:0005634">
    <property type="term" value="C:nucleus"/>
    <property type="evidence" value="ECO:0007669"/>
    <property type="project" value="UniProtKB-SubCell"/>
</dbReference>